<evidence type="ECO:0000313" key="6">
    <source>
        <dbReference type="Proteomes" id="UP000676511"/>
    </source>
</evidence>
<dbReference type="EMBL" id="MRXX01000010">
    <property type="protein sequence ID" value="MBK4780098.1"/>
    <property type="molecule type" value="Genomic_DNA"/>
</dbReference>
<protein>
    <submittedName>
        <fullName evidence="5">ABC-F family ATP-binding cassette domain-containing protein</fullName>
    </submittedName>
    <submittedName>
        <fullName evidence="4">Multidrug ABC transporter ATP-binding protein</fullName>
    </submittedName>
</protein>
<dbReference type="AlphaFoldDB" id="A0A9X0WQE2"/>
<reference evidence="4" key="1">
    <citation type="submission" date="2016-12" db="EMBL/GenBank/DDBJ databases">
        <title>Draft genome of Streptococcus lactarius CCUG 66490T type strain.</title>
        <authorList>
            <person name="Salva-Serra F."/>
            <person name="Engstrom-Jakobsson H."/>
            <person name="Thorell K."/>
            <person name="Gomila M."/>
            <person name="Gonzales-Siles L."/>
            <person name="Busquets A."/>
            <person name="Jaen-Luchoro D."/>
            <person name="Karlsson R."/>
            <person name="Kristiansson E."/>
            <person name="Moore E."/>
        </authorList>
    </citation>
    <scope>NUCLEOTIDE SEQUENCE</scope>
    <source>
        <strain evidence="4">CCUG 66490</strain>
    </source>
</reference>
<dbReference type="PANTHER" id="PTHR42855:SF2">
    <property type="entry name" value="DRUG RESISTANCE ABC TRANSPORTER,ATP-BINDING PROTEIN"/>
    <property type="match status" value="1"/>
</dbReference>
<dbReference type="EMBL" id="CP072329">
    <property type="protein sequence ID" value="QUB38220.1"/>
    <property type="molecule type" value="Genomic_DNA"/>
</dbReference>
<dbReference type="SUPFAM" id="SSF52540">
    <property type="entry name" value="P-loop containing nucleoside triphosphate hydrolases"/>
    <property type="match status" value="2"/>
</dbReference>
<dbReference type="SMART" id="SM00382">
    <property type="entry name" value="AAA"/>
    <property type="match status" value="2"/>
</dbReference>
<reference evidence="5 6" key="2">
    <citation type="submission" date="2021-03" db="EMBL/GenBank/DDBJ databases">
        <title>Human Oral Microbial Genomes.</title>
        <authorList>
            <person name="Johnston C.D."/>
            <person name="Chen T."/>
            <person name="Dewhirst F.E."/>
        </authorList>
    </citation>
    <scope>NUCLEOTIDE SEQUENCE [LARGE SCALE GENOMIC DNA]</scope>
    <source>
        <strain evidence="5 6">CCUG 66490</strain>
    </source>
</reference>
<dbReference type="Pfam" id="PF00005">
    <property type="entry name" value="ABC_tran"/>
    <property type="match status" value="2"/>
</dbReference>
<feature type="domain" description="ABC transporter" evidence="3">
    <location>
        <begin position="315"/>
        <end position="507"/>
    </location>
</feature>
<dbReference type="Gene3D" id="3.40.50.300">
    <property type="entry name" value="P-loop containing nucleotide triphosphate hydrolases"/>
    <property type="match status" value="2"/>
</dbReference>
<dbReference type="PANTHER" id="PTHR42855">
    <property type="entry name" value="ABC TRANSPORTER ATP-BINDING SUBUNIT"/>
    <property type="match status" value="1"/>
</dbReference>
<feature type="domain" description="ABC transporter" evidence="3">
    <location>
        <begin position="2"/>
        <end position="222"/>
    </location>
</feature>
<dbReference type="GO" id="GO:0016887">
    <property type="term" value="F:ATP hydrolysis activity"/>
    <property type="evidence" value="ECO:0007669"/>
    <property type="project" value="InterPro"/>
</dbReference>
<name>A0A9X0WQE2_9STRE</name>
<keyword evidence="6" id="KW-1185">Reference proteome</keyword>
<accession>A0A9X0WQE2</accession>
<gene>
    <name evidence="4" type="ORF">BTU61_07825</name>
    <name evidence="5" type="ORF">J4854_06585</name>
</gene>
<evidence type="ECO:0000256" key="1">
    <source>
        <dbReference type="ARBA" id="ARBA00022741"/>
    </source>
</evidence>
<organism evidence="4 7">
    <name type="scientific">Streptococcus lactarius</name>
    <dbReference type="NCBI Taxonomy" id="684066"/>
    <lineage>
        <taxon>Bacteria</taxon>
        <taxon>Bacillati</taxon>
        <taxon>Bacillota</taxon>
        <taxon>Bacilli</taxon>
        <taxon>Lactobacillales</taxon>
        <taxon>Streptococcaceae</taxon>
        <taxon>Streptococcus</taxon>
    </lineage>
</organism>
<evidence type="ECO:0000313" key="4">
    <source>
        <dbReference type="EMBL" id="MBK4780098.1"/>
    </source>
</evidence>
<dbReference type="InterPro" id="IPR003439">
    <property type="entry name" value="ABC_transporter-like_ATP-bd"/>
</dbReference>
<dbReference type="InterPro" id="IPR003593">
    <property type="entry name" value="AAA+_ATPase"/>
</dbReference>
<dbReference type="RefSeq" id="WP_200773060.1">
    <property type="nucleotide sequence ID" value="NZ_CP072329.1"/>
</dbReference>
<dbReference type="Proteomes" id="UP000676511">
    <property type="component" value="Chromosome"/>
</dbReference>
<evidence type="ECO:0000256" key="2">
    <source>
        <dbReference type="ARBA" id="ARBA00022840"/>
    </source>
</evidence>
<keyword evidence="1" id="KW-0547">Nucleotide-binding</keyword>
<dbReference type="InterPro" id="IPR051309">
    <property type="entry name" value="ABCF_ATPase"/>
</dbReference>
<evidence type="ECO:0000259" key="3">
    <source>
        <dbReference type="PROSITE" id="PS50893"/>
    </source>
</evidence>
<evidence type="ECO:0000313" key="5">
    <source>
        <dbReference type="EMBL" id="QUB38220.1"/>
    </source>
</evidence>
<keyword evidence="2 4" id="KW-0067">ATP-binding</keyword>
<dbReference type="CDD" id="cd03221">
    <property type="entry name" value="ABCF_EF-3"/>
    <property type="match status" value="1"/>
</dbReference>
<proteinExistence type="predicted"/>
<dbReference type="PROSITE" id="PS50893">
    <property type="entry name" value="ABC_TRANSPORTER_2"/>
    <property type="match status" value="2"/>
</dbReference>
<sequence>MLKLSHLTIRHTKDLRDLVRDLSLTIHEGEKVAIIGEEGNGKSSLLQVLMSPKSLPDYLTIEGEITTSFHSYAYIPQTLPEALKGKTLEEYFFGENELDYATLYRLADQLHFNSERFASDQAIGSLSGGEALKVQLLHELSCSHELLFLDEPSNDLDLETLDWLQQMIQTSPQTIIFISHHEDFLTQTADTIIHLRQIKHRKEAETIVEHLGYQDYSSQREQQFKQQSQQAANDQRAYQKTMEKHRRVRQQVQTSLRNTKDSTAGRLLAKKMKSLLSQEKRYEREFQSMTSQPYDEEIINLHFPSLTPLSPQKRVLLLDHEELAIEDRVLVKNLSLTLQGQDKIGIIGSNGVGKSTFLKMIWEILRKNESIRTAYMPQDYTERLPLTQTPVQFLQHSGDREEINTIQLHLASLNFTYSEMHHPISELSGGQQGKLFLLQLVLTSPQFLLLDEPSRNFSPTSQPEIRRLFADYPGGLVTVSHDRTFLKEVCQKIYRLTENGFVEIESL</sequence>
<dbReference type="InterPro" id="IPR027417">
    <property type="entry name" value="P-loop_NTPase"/>
</dbReference>
<dbReference type="Proteomes" id="UP001138780">
    <property type="component" value="Unassembled WGS sequence"/>
</dbReference>
<evidence type="ECO:0000313" key="7">
    <source>
        <dbReference type="Proteomes" id="UP001138780"/>
    </source>
</evidence>
<dbReference type="GO" id="GO:0005524">
    <property type="term" value="F:ATP binding"/>
    <property type="evidence" value="ECO:0007669"/>
    <property type="project" value="UniProtKB-KW"/>
</dbReference>